<keyword evidence="2" id="KW-0067">ATP-binding</keyword>
<dbReference type="AlphaFoldDB" id="A0A4Y8DE91"/>
<dbReference type="InterPro" id="IPR027417">
    <property type="entry name" value="P-loop_NTPase"/>
</dbReference>
<sequence length="330" mass="37315">MRSEQEVKDLLRQVARSLQSAGPVESVAGNTNNDMSTTIAAALAPLTPFEKNRMAQQKEFFNKVVENFLSEKYQVHLYCAGEKTPILSKESLSSLKNPGYHIFVTNFEWLRAKQKGQNKPDLREVFDTVIVDEAHTIRDENTGKYEVLSNLAPRNLLLLTGTPVMNRDIDLAAMLSLFRPGSLWEDMGCDRKINPFRLEDDHPFAVLGATSFAVHRYLNTLSDKDYVNRGEWLGMIYDIVLLKRGLVIADWTVMDCQSVLHSNHLRASFIHQRDQVISKQVLTNKLLPLHTPEMWSHGNRASSVIEGPIVGIKKAQILGWSLLISISIMN</sequence>
<organism evidence="4 5">
    <name type="scientific">Botryotinia calthae</name>
    <dbReference type="NCBI Taxonomy" id="38488"/>
    <lineage>
        <taxon>Eukaryota</taxon>
        <taxon>Fungi</taxon>
        <taxon>Dikarya</taxon>
        <taxon>Ascomycota</taxon>
        <taxon>Pezizomycotina</taxon>
        <taxon>Leotiomycetes</taxon>
        <taxon>Helotiales</taxon>
        <taxon>Sclerotiniaceae</taxon>
        <taxon>Botryotinia</taxon>
    </lineage>
</organism>
<keyword evidence="5" id="KW-1185">Reference proteome</keyword>
<comment type="caution">
    <text evidence="4">The sequence shown here is derived from an EMBL/GenBank/DDBJ whole genome shotgun (WGS) entry which is preliminary data.</text>
</comment>
<protein>
    <recommendedName>
        <fullName evidence="3">Helicase ATP-binding domain-containing protein</fullName>
    </recommendedName>
</protein>
<proteinExistence type="predicted"/>
<evidence type="ECO:0000259" key="3">
    <source>
        <dbReference type="PROSITE" id="PS51192"/>
    </source>
</evidence>
<evidence type="ECO:0000313" key="4">
    <source>
        <dbReference type="EMBL" id="TEY83150.1"/>
    </source>
</evidence>
<dbReference type="Proteomes" id="UP000297299">
    <property type="component" value="Unassembled WGS sequence"/>
</dbReference>
<evidence type="ECO:0000313" key="5">
    <source>
        <dbReference type="Proteomes" id="UP000297299"/>
    </source>
</evidence>
<accession>A0A4Y8DE91</accession>
<gene>
    <name evidence="4" type="ORF">BOTCAL_0025g00090</name>
</gene>
<dbReference type="InterPro" id="IPR000330">
    <property type="entry name" value="SNF2_N"/>
</dbReference>
<dbReference type="STRING" id="38488.A0A4Y8DE91"/>
<dbReference type="InterPro" id="IPR038718">
    <property type="entry name" value="SNF2-like_sf"/>
</dbReference>
<dbReference type="PROSITE" id="PS51192">
    <property type="entry name" value="HELICASE_ATP_BIND_1"/>
    <property type="match status" value="1"/>
</dbReference>
<dbReference type="EMBL" id="PHWZ01000025">
    <property type="protein sequence ID" value="TEY83150.1"/>
    <property type="molecule type" value="Genomic_DNA"/>
</dbReference>
<reference evidence="4 5" key="1">
    <citation type="submission" date="2017-11" db="EMBL/GenBank/DDBJ databases">
        <title>Comparative genomics of Botrytis spp.</title>
        <authorList>
            <person name="Valero-Jimenez C.A."/>
            <person name="Tapia P."/>
            <person name="Veloso J."/>
            <person name="Silva-Moreno E."/>
            <person name="Staats M."/>
            <person name="Valdes J.H."/>
            <person name="Van Kan J.A.L."/>
        </authorList>
    </citation>
    <scope>NUCLEOTIDE SEQUENCE [LARGE SCALE GENOMIC DNA]</scope>
    <source>
        <strain evidence="4 5">MUCL2830</strain>
    </source>
</reference>
<evidence type="ECO:0000256" key="1">
    <source>
        <dbReference type="ARBA" id="ARBA00022741"/>
    </source>
</evidence>
<dbReference type="InterPro" id="IPR014001">
    <property type="entry name" value="Helicase_ATP-bd"/>
</dbReference>
<dbReference type="SUPFAM" id="SSF52540">
    <property type="entry name" value="P-loop containing nucleoside triphosphate hydrolases"/>
    <property type="match status" value="1"/>
</dbReference>
<name>A0A4Y8DE91_9HELO</name>
<dbReference type="OrthoDB" id="3557974at2759"/>
<dbReference type="Gene3D" id="3.40.50.10810">
    <property type="entry name" value="Tandem AAA-ATPase domain"/>
    <property type="match status" value="1"/>
</dbReference>
<dbReference type="Pfam" id="PF00176">
    <property type="entry name" value="SNF2-rel_dom"/>
    <property type="match status" value="1"/>
</dbReference>
<evidence type="ECO:0000256" key="2">
    <source>
        <dbReference type="ARBA" id="ARBA00022840"/>
    </source>
</evidence>
<feature type="domain" description="Helicase ATP-binding" evidence="3">
    <location>
        <begin position="64"/>
        <end position="181"/>
    </location>
</feature>
<dbReference type="GO" id="GO:0005524">
    <property type="term" value="F:ATP binding"/>
    <property type="evidence" value="ECO:0007669"/>
    <property type="project" value="InterPro"/>
</dbReference>
<keyword evidence="1" id="KW-0547">Nucleotide-binding</keyword>